<dbReference type="PANTHER" id="PTHR31102:SF1">
    <property type="entry name" value="CATION_H+ EXCHANGER DOMAIN-CONTAINING PROTEIN"/>
    <property type="match status" value="1"/>
</dbReference>
<evidence type="ECO:0000313" key="8">
    <source>
        <dbReference type="EnsemblMetazoa" id="BGLB012000-PB"/>
    </source>
</evidence>
<feature type="transmembrane region" description="Helical" evidence="6">
    <location>
        <begin position="197"/>
        <end position="222"/>
    </location>
</feature>
<keyword evidence="3 6" id="KW-0812">Transmembrane</keyword>
<dbReference type="PANTHER" id="PTHR31102">
    <property type="match status" value="1"/>
</dbReference>
<dbReference type="OrthoDB" id="423807at2759"/>
<dbReference type="Proteomes" id="UP000076420">
    <property type="component" value="Unassembled WGS sequence"/>
</dbReference>
<evidence type="ECO:0000259" key="7">
    <source>
        <dbReference type="Pfam" id="PF00999"/>
    </source>
</evidence>
<accession>A0A2C9K2F1</accession>
<reference evidence="8" key="1">
    <citation type="submission" date="2020-05" db="UniProtKB">
        <authorList>
            <consortium name="EnsemblMetazoa"/>
        </authorList>
    </citation>
    <scope>IDENTIFICATION</scope>
    <source>
        <strain evidence="8">BB02</strain>
    </source>
</reference>
<protein>
    <recommendedName>
        <fullName evidence="7">Cation/H+ exchanger transmembrane domain-containing protein</fullName>
    </recommendedName>
</protein>
<feature type="transmembrane region" description="Helical" evidence="6">
    <location>
        <begin position="228"/>
        <end position="252"/>
    </location>
</feature>
<organism evidence="8 9">
    <name type="scientific">Biomphalaria glabrata</name>
    <name type="common">Bloodfluke planorb</name>
    <name type="synonym">Freshwater snail</name>
    <dbReference type="NCBI Taxonomy" id="6526"/>
    <lineage>
        <taxon>Eukaryota</taxon>
        <taxon>Metazoa</taxon>
        <taxon>Spiralia</taxon>
        <taxon>Lophotrochozoa</taxon>
        <taxon>Mollusca</taxon>
        <taxon>Gastropoda</taxon>
        <taxon>Heterobranchia</taxon>
        <taxon>Euthyneura</taxon>
        <taxon>Panpulmonata</taxon>
        <taxon>Hygrophila</taxon>
        <taxon>Lymnaeoidea</taxon>
        <taxon>Planorbidae</taxon>
        <taxon>Biomphalaria</taxon>
    </lineage>
</organism>
<dbReference type="AlphaFoldDB" id="A0A2C9K2F1"/>
<evidence type="ECO:0000256" key="4">
    <source>
        <dbReference type="ARBA" id="ARBA00022989"/>
    </source>
</evidence>
<feature type="transmembrane region" description="Helical" evidence="6">
    <location>
        <begin position="305"/>
        <end position="322"/>
    </location>
</feature>
<feature type="transmembrane region" description="Helical" evidence="6">
    <location>
        <begin position="356"/>
        <end position="373"/>
    </location>
</feature>
<feature type="transmembrane region" description="Helical" evidence="6">
    <location>
        <begin position="417"/>
        <end position="442"/>
    </location>
</feature>
<feature type="transmembrane region" description="Helical" evidence="6">
    <location>
        <begin position="264"/>
        <end position="285"/>
    </location>
</feature>
<dbReference type="EnsemblMetazoa" id="BGLB012000-RB">
    <property type="protein sequence ID" value="BGLB012000-PB"/>
    <property type="gene ID" value="BGLB012000"/>
</dbReference>
<evidence type="ECO:0000256" key="2">
    <source>
        <dbReference type="ARBA" id="ARBA00007367"/>
    </source>
</evidence>
<sequence length="558" mass="60902">MSSDKPSTVSHPAVGDSFQHIEFEMVIDQDDEASENTKKKSMLKVKECFGRCTKPLMSDNHPLPLDAPWYYRLRDNFLCPPHSRMGAVIFIVLVTGSIWATLFSVTGEEALPGGNLFALLVLFVACWSGGYVARLIRLPPLLGMLIVGGVLGNVPYINLARDIHSSWVFTLRQIALTVILTRAGLGLDPKALKRLSFVVLRLAFLPCLTEATVDAIASHLILGFPWQWGFMLGFVISAVSPAVIVPSVLSLGERCYGIEKGIPTLVIAASSVDDILAITGFGVLLGITFSTGDIVWTLFKGPLEVLSGVTYGIVGGVILWYIPQKTSKLQLLFRSVLLMFMGLMAIFGSIKLHWSGAGPLAALTVPFVAAVRWRSEWKESSKNPVEEVLGVLWMIFQPFLFGLIGSEVDVMKLDYDVIGLGIAVLVIGLVFRISVSFLSVFFTNLNYKERLFVAMAWLPKATVQAAIGTVAFDLAKKNNDVAAQTLGKQVLNLAVLSILLTAPIGSFLISLLGPVLLKCSPVTTSEKIVVQENGIQEKCMIEDELTDNKPQETEEKEL</sequence>
<gene>
    <name evidence="8" type="primary">106078694</name>
</gene>
<feature type="transmembrane region" description="Helical" evidence="6">
    <location>
        <begin position="140"/>
        <end position="159"/>
    </location>
</feature>
<proteinExistence type="inferred from homology"/>
<feature type="transmembrane region" description="Helical" evidence="6">
    <location>
        <begin position="331"/>
        <end position="350"/>
    </location>
</feature>
<keyword evidence="5 6" id="KW-0472">Membrane</keyword>
<feature type="transmembrane region" description="Helical" evidence="6">
    <location>
        <begin position="85"/>
        <end position="104"/>
    </location>
</feature>
<dbReference type="STRING" id="6526.A0A2C9K2F1"/>
<dbReference type="KEGG" id="bgt:106078694"/>
<feature type="domain" description="Cation/H+ exchanger transmembrane" evidence="7">
    <location>
        <begin position="124"/>
        <end position="510"/>
    </location>
</feature>
<dbReference type="InterPro" id="IPR006153">
    <property type="entry name" value="Cation/H_exchanger_TM"/>
</dbReference>
<dbReference type="InterPro" id="IPR038770">
    <property type="entry name" value="Na+/solute_symporter_sf"/>
</dbReference>
<feature type="transmembrane region" description="Helical" evidence="6">
    <location>
        <begin position="492"/>
        <end position="517"/>
    </location>
</feature>
<dbReference type="VEuPathDB" id="VectorBase:BGLB012000"/>
<dbReference type="Pfam" id="PF00999">
    <property type="entry name" value="Na_H_Exchanger"/>
    <property type="match status" value="1"/>
</dbReference>
<evidence type="ECO:0000256" key="3">
    <source>
        <dbReference type="ARBA" id="ARBA00022692"/>
    </source>
</evidence>
<evidence type="ECO:0000256" key="1">
    <source>
        <dbReference type="ARBA" id="ARBA00004141"/>
    </source>
</evidence>
<dbReference type="GO" id="GO:1902600">
    <property type="term" value="P:proton transmembrane transport"/>
    <property type="evidence" value="ECO:0007669"/>
    <property type="project" value="InterPro"/>
</dbReference>
<comment type="subcellular location">
    <subcellularLocation>
        <location evidence="1">Membrane</location>
        <topology evidence="1">Multi-pass membrane protein</topology>
    </subcellularLocation>
</comment>
<comment type="similarity">
    <text evidence="2">Belongs to the monovalent cation:proton antiporter 1 (CPA1) transporter (TC 2.A.36) family.</text>
</comment>
<evidence type="ECO:0000256" key="5">
    <source>
        <dbReference type="ARBA" id="ARBA00023136"/>
    </source>
</evidence>
<feature type="transmembrane region" description="Helical" evidence="6">
    <location>
        <begin position="116"/>
        <end position="133"/>
    </location>
</feature>
<evidence type="ECO:0000256" key="6">
    <source>
        <dbReference type="SAM" id="Phobius"/>
    </source>
</evidence>
<keyword evidence="4 6" id="KW-1133">Transmembrane helix</keyword>
<evidence type="ECO:0000313" key="9">
    <source>
        <dbReference type="Proteomes" id="UP000076420"/>
    </source>
</evidence>
<dbReference type="VEuPathDB" id="VectorBase:BGLAX_036792"/>
<name>A0A2C9K2F1_BIOGL</name>
<dbReference type="GO" id="GO:0015297">
    <property type="term" value="F:antiporter activity"/>
    <property type="evidence" value="ECO:0007669"/>
    <property type="project" value="InterPro"/>
</dbReference>
<dbReference type="Gene3D" id="1.20.1530.20">
    <property type="match status" value="1"/>
</dbReference>
<feature type="transmembrane region" description="Helical" evidence="6">
    <location>
        <begin position="385"/>
        <end position="405"/>
    </location>
</feature>
<dbReference type="InterPro" id="IPR051843">
    <property type="entry name" value="CPA1_transporter"/>
</dbReference>
<dbReference type="GO" id="GO:0016020">
    <property type="term" value="C:membrane"/>
    <property type="evidence" value="ECO:0007669"/>
    <property type="project" value="UniProtKB-SubCell"/>
</dbReference>